<keyword evidence="2" id="KW-1015">Disulfide bond</keyword>
<accession>A0ABP8Q1Y2</accession>
<evidence type="ECO:0000256" key="3">
    <source>
        <dbReference type="SAM" id="MobiDB-lite"/>
    </source>
</evidence>
<feature type="compositionally biased region" description="Basic and acidic residues" evidence="3">
    <location>
        <begin position="30"/>
        <end position="42"/>
    </location>
</feature>
<feature type="domain" description="LamG-like jellyroll fold" evidence="4">
    <location>
        <begin position="68"/>
        <end position="193"/>
    </location>
</feature>
<dbReference type="InterPro" id="IPR006558">
    <property type="entry name" value="LamG-like"/>
</dbReference>
<evidence type="ECO:0000256" key="1">
    <source>
        <dbReference type="ARBA" id="ARBA00022729"/>
    </source>
</evidence>
<dbReference type="Gene3D" id="2.60.120.200">
    <property type="match status" value="1"/>
</dbReference>
<sequence>MSAALVLHWPLDALTAESRALDTSPNRLNGDVKGDPSNEPDPKFGSCLQFATATDQVDLPDAPQLRVTAYTVEVWVNAAPVPRPVGLLGKGTNVGLVLAADGSLTHSFATASGSDSHRTGANALPAGTWRHVAITNDGQTARIHLDGVQAAEHAFAGGRAADRSSLVVAASGPGVFAGRMAHLRIYDDALSAVEIARDMADDQAALDSFVRTHPLGFDFVNGDDQPVLYIDDGPGGQPMTLRLTNTSRTAITAQPLTDLSATDHHFTLRFRPGTLPTGLTLQVADPDWAVLAEADGTALYLLWKKPDTIAPGASVQLRIDGFNADGAAGTHGTRVELDYQRLQYADENTELTGTRMEFLDVVNHRGRRAIPLDLRLVGGDRVLSDGQTASTLRMHLTNVLRDGPGITLSAGPPSSAFVVSFDVQDEGEDRPWALTDAAAAPAVSLKVTQHGWKVQEEALGQRVQWTLTPTADTAIKADEYLEIVLEEIHALATPGQAPIVVDYENIPGYADGTLTVAAERTPLLYTAANVGVNTVTPEARLQVIHTDQDATGGALVLGPTSQSNLRFGYHQDYSWIQSHGGKPLLINSIGNPVGVNTTTTALAAVTIGGTGATTASLGTSTSGPTVPHLQLRREAGAGPGDRTLYLELYQDATAGPDFTFPSIRFHHSQKFWQRIEARPEGFLLKTGDLASDALVDLYANTAVVTALKIGNTVIGEAELQILRKLAAGQLQFDLYNVAHDVYAYGASINYDGSRGYVFTNLQKGRVGFGRWRLDFPA</sequence>
<evidence type="ECO:0000313" key="6">
    <source>
        <dbReference type="Proteomes" id="UP001500503"/>
    </source>
</evidence>
<protein>
    <recommendedName>
        <fullName evidence="4">LamG-like jellyroll fold domain-containing protein</fullName>
    </recommendedName>
</protein>
<dbReference type="InterPro" id="IPR013320">
    <property type="entry name" value="ConA-like_dom_sf"/>
</dbReference>
<dbReference type="Proteomes" id="UP001500503">
    <property type="component" value="Unassembled WGS sequence"/>
</dbReference>
<evidence type="ECO:0000256" key="2">
    <source>
        <dbReference type="ARBA" id="ARBA00023157"/>
    </source>
</evidence>
<dbReference type="SUPFAM" id="SSF49899">
    <property type="entry name" value="Concanavalin A-like lectins/glucanases"/>
    <property type="match status" value="1"/>
</dbReference>
<keyword evidence="1" id="KW-0732">Signal</keyword>
<evidence type="ECO:0000259" key="4">
    <source>
        <dbReference type="SMART" id="SM00560"/>
    </source>
</evidence>
<evidence type="ECO:0000313" key="5">
    <source>
        <dbReference type="EMBL" id="GAA4495057.1"/>
    </source>
</evidence>
<name>A0ABP8Q1Y2_9ACTN</name>
<dbReference type="Pfam" id="PF13385">
    <property type="entry name" value="Laminin_G_3"/>
    <property type="match status" value="1"/>
</dbReference>
<organism evidence="5 6">
    <name type="scientific">Actinoallomurus oryzae</name>
    <dbReference type="NCBI Taxonomy" id="502180"/>
    <lineage>
        <taxon>Bacteria</taxon>
        <taxon>Bacillati</taxon>
        <taxon>Actinomycetota</taxon>
        <taxon>Actinomycetes</taxon>
        <taxon>Streptosporangiales</taxon>
        <taxon>Thermomonosporaceae</taxon>
        <taxon>Actinoallomurus</taxon>
    </lineage>
</organism>
<gene>
    <name evidence="5" type="ORF">GCM10023191_035200</name>
</gene>
<dbReference type="SMART" id="SM00560">
    <property type="entry name" value="LamGL"/>
    <property type="match status" value="1"/>
</dbReference>
<dbReference type="RefSeq" id="WP_345464790.1">
    <property type="nucleotide sequence ID" value="NZ_BAABHF010000019.1"/>
</dbReference>
<reference evidence="6" key="1">
    <citation type="journal article" date="2019" name="Int. J. Syst. Evol. Microbiol.">
        <title>The Global Catalogue of Microorganisms (GCM) 10K type strain sequencing project: providing services to taxonomists for standard genome sequencing and annotation.</title>
        <authorList>
            <consortium name="The Broad Institute Genomics Platform"/>
            <consortium name="The Broad Institute Genome Sequencing Center for Infectious Disease"/>
            <person name="Wu L."/>
            <person name="Ma J."/>
        </authorList>
    </citation>
    <scope>NUCLEOTIDE SEQUENCE [LARGE SCALE GENOMIC DNA]</scope>
    <source>
        <strain evidence="6">JCM 17933</strain>
    </source>
</reference>
<keyword evidence="6" id="KW-1185">Reference proteome</keyword>
<feature type="region of interest" description="Disordered" evidence="3">
    <location>
        <begin position="22"/>
        <end position="42"/>
    </location>
</feature>
<proteinExistence type="predicted"/>
<dbReference type="EMBL" id="BAABHF010000019">
    <property type="protein sequence ID" value="GAA4495057.1"/>
    <property type="molecule type" value="Genomic_DNA"/>
</dbReference>
<comment type="caution">
    <text evidence="5">The sequence shown here is derived from an EMBL/GenBank/DDBJ whole genome shotgun (WGS) entry which is preliminary data.</text>
</comment>